<dbReference type="Gene3D" id="2.40.50.40">
    <property type="match status" value="1"/>
</dbReference>
<dbReference type="Pfam" id="PF00385">
    <property type="entry name" value="Chromo"/>
    <property type="match status" value="1"/>
</dbReference>
<dbReference type="InterPro" id="IPR000953">
    <property type="entry name" value="Chromo/chromo_shadow_dom"/>
</dbReference>
<comment type="subunit">
    <text evidence="1">Component of the NuA4 histone acetyltransferase complex.</text>
</comment>
<protein>
    <recommendedName>
        <fullName evidence="2">Chromo domain-containing protein</fullName>
    </recommendedName>
</protein>
<evidence type="ECO:0000259" key="2">
    <source>
        <dbReference type="PROSITE" id="PS50013"/>
    </source>
</evidence>
<feature type="non-terminal residue" evidence="3">
    <location>
        <position position="165"/>
    </location>
</feature>
<reference evidence="3" key="1">
    <citation type="submission" date="2015-10" db="EMBL/GenBank/DDBJ databases">
        <authorList>
            <person name="Regsiter A."/>
            <person name="william w."/>
        </authorList>
    </citation>
    <scope>NUCLEOTIDE SEQUENCE</scope>
    <source>
        <strain evidence="3">Montdore</strain>
    </source>
</reference>
<sequence length="165" mass="19586">MEDVTNSRAKKADRVMLNRKNIRTKRPMEKLDHRMFGPFVVKRKVGNRAYELQLPARWSIHPVFNVGLLEPYREDLSGRRTKEVPVPEIVDNEPSYVIEAVVDSRWYGNMKAKFPNRFVQYLVSWEGYGAEENSWEPYEMLEGTGLQAMKDFHHRYPHKPRDHRV</sequence>
<name>A0A292PMQ7_9PEZI</name>
<dbReference type="Proteomes" id="UP001412239">
    <property type="component" value="Unassembled WGS sequence"/>
</dbReference>
<dbReference type="AlphaFoldDB" id="A0A292PMQ7"/>
<dbReference type="InterPro" id="IPR016197">
    <property type="entry name" value="Chromo-like_dom_sf"/>
</dbReference>
<dbReference type="Pfam" id="PF24626">
    <property type="entry name" value="SH3_Tf2-1"/>
    <property type="match status" value="1"/>
</dbReference>
<keyword evidence="4" id="KW-1185">Reference proteome</keyword>
<evidence type="ECO:0000313" key="4">
    <source>
        <dbReference type="Proteomes" id="UP001412239"/>
    </source>
</evidence>
<dbReference type="CDD" id="cd00024">
    <property type="entry name" value="CD_CSD"/>
    <property type="match status" value="1"/>
</dbReference>
<evidence type="ECO:0000313" key="3">
    <source>
        <dbReference type="EMBL" id="CUS08061.1"/>
    </source>
</evidence>
<accession>A0A292PMQ7</accession>
<proteinExistence type="predicted"/>
<gene>
    <name evidence="3" type="ORF">GSTUAT00007854001</name>
</gene>
<dbReference type="SMART" id="SM00298">
    <property type="entry name" value="CHROMO"/>
    <property type="match status" value="1"/>
</dbReference>
<dbReference type="SUPFAM" id="SSF54160">
    <property type="entry name" value="Chromo domain-like"/>
    <property type="match status" value="1"/>
</dbReference>
<evidence type="ECO:0000256" key="1">
    <source>
        <dbReference type="ARBA" id="ARBA00011353"/>
    </source>
</evidence>
<dbReference type="GO" id="GO:0006338">
    <property type="term" value="P:chromatin remodeling"/>
    <property type="evidence" value="ECO:0007669"/>
    <property type="project" value="UniProtKB-ARBA"/>
</dbReference>
<organism evidence="3 4">
    <name type="scientific">Tuber aestivum</name>
    <name type="common">summer truffle</name>
    <dbReference type="NCBI Taxonomy" id="59557"/>
    <lineage>
        <taxon>Eukaryota</taxon>
        <taxon>Fungi</taxon>
        <taxon>Dikarya</taxon>
        <taxon>Ascomycota</taxon>
        <taxon>Pezizomycotina</taxon>
        <taxon>Pezizomycetes</taxon>
        <taxon>Pezizales</taxon>
        <taxon>Tuberaceae</taxon>
        <taxon>Tuber</taxon>
    </lineage>
</organism>
<dbReference type="PROSITE" id="PS50013">
    <property type="entry name" value="CHROMO_2"/>
    <property type="match status" value="1"/>
</dbReference>
<feature type="domain" description="Chromo" evidence="2">
    <location>
        <begin position="96"/>
        <end position="164"/>
    </location>
</feature>
<dbReference type="InterPro" id="IPR056924">
    <property type="entry name" value="SH3_Tf2-1"/>
</dbReference>
<dbReference type="InterPro" id="IPR023780">
    <property type="entry name" value="Chromo_domain"/>
</dbReference>
<dbReference type="EMBL" id="LN891148">
    <property type="protein sequence ID" value="CUS08061.1"/>
    <property type="molecule type" value="Genomic_DNA"/>
</dbReference>